<dbReference type="SUPFAM" id="SSF82602">
    <property type="entry name" value="Nuclease A inhibitor (NuiA)"/>
    <property type="match status" value="1"/>
</dbReference>
<dbReference type="OrthoDB" id="2329895at2759"/>
<proteinExistence type="predicted"/>
<sequence length="165" mass="18944">MSTLEHIKRMLLSASKDLYYISESEESFEFVYFPNVFHLPSTALEFASEVSGRDVSILEQKSEQENWPQPQVIEFDEFFANLIKNEDEVSETTMNSNSNYRALQESFYRAFVNDDNGNSKEPILKENPKVYRVPREYSGTRVDIYIVGLFEGVGVAGLKTLSIES</sequence>
<dbReference type="Gene3D" id="3.40.1460.10">
    <property type="entry name" value="Nuclease A inhibitor-like"/>
    <property type="match status" value="1"/>
</dbReference>
<name>A0A9N9CV38_9GLOM</name>
<dbReference type="Proteomes" id="UP000789508">
    <property type="component" value="Unassembled WGS sequence"/>
</dbReference>
<reference evidence="1" key="1">
    <citation type="submission" date="2021-06" db="EMBL/GenBank/DDBJ databases">
        <authorList>
            <person name="Kallberg Y."/>
            <person name="Tangrot J."/>
            <person name="Rosling A."/>
        </authorList>
    </citation>
    <scope>NUCLEOTIDE SEQUENCE</scope>
    <source>
        <strain evidence="1">FL130A</strain>
    </source>
</reference>
<dbReference type="InterPro" id="IPR036587">
    <property type="entry name" value="NucleaseA_inhib-like_sf"/>
</dbReference>
<accession>A0A9N9CV38</accession>
<evidence type="ECO:0000313" key="2">
    <source>
        <dbReference type="Proteomes" id="UP000789508"/>
    </source>
</evidence>
<evidence type="ECO:0000313" key="1">
    <source>
        <dbReference type="EMBL" id="CAG8616227.1"/>
    </source>
</evidence>
<dbReference type="EMBL" id="CAJVPS010005555">
    <property type="protein sequence ID" value="CAG8616227.1"/>
    <property type="molecule type" value="Genomic_DNA"/>
</dbReference>
<gene>
    <name evidence="1" type="ORF">ALEPTO_LOCUS8770</name>
</gene>
<keyword evidence="2" id="KW-1185">Reference proteome</keyword>
<comment type="caution">
    <text evidence="1">The sequence shown here is derived from an EMBL/GenBank/DDBJ whole genome shotgun (WGS) entry which is preliminary data.</text>
</comment>
<protein>
    <submittedName>
        <fullName evidence="1">9114_t:CDS:1</fullName>
    </submittedName>
</protein>
<organism evidence="1 2">
    <name type="scientific">Ambispora leptoticha</name>
    <dbReference type="NCBI Taxonomy" id="144679"/>
    <lineage>
        <taxon>Eukaryota</taxon>
        <taxon>Fungi</taxon>
        <taxon>Fungi incertae sedis</taxon>
        <taxon>Mucoromycota</taxon>
        <taxon>Glomeromycotina</taxon>
        <taxon>Glomeromycetes</taxon>
        <taxon>Archaeosporales</taxon>
        <taxon>Ambisporaceae</taxon>
        <taxon>Ambispora</taxon>
    </lineage>
</organism>
<dbReference type="AlphaFoldDB" id="A0A9N9CV38"/>